<gene>
    <name evidence="2" type="ORF">dnm_082250</name>
</gene>
<feature type="transmembrane region" description="Helical" evidence="1">
    <location>
        <begin position="17"/>
        <end position="41"/>
    </location>
</feature>
<reference evidence="2" key="1">
    <citation type="journal article" date="2021" name="Microb. Physiol.">
        <title>Proteogenomic Insights into the Physiology of Marine, Sulfate-Reducing, Filamentous Desulfonema limicola and Desulfonema magnum.</title>
        <authorList>
            <person name="Schnaars V."/>
            <person name="Wohlbrand L."/>
            <person name="Scheve S."/>
            <person name="Hinrichs C."/>
            <person name="Reinhardt R."/>
            <person name="Rabus R."/>
        </authorList>
    </citation>
    <scope>NUCLEOTIDE SEQUENCE</scope>
    <source>
        <strain evidence="2">4be13</strain>
    </source>
</reference>
<dbReference type="Gene3D" id="1.25.40.10">
    <property type="entry name" value="Tetratricopeptide repeat domain"/>
    <property type="match status" value="1"/>
</dbReference>
<dbReference type="KEGG" id="dmm:dnm_082250"/>
<sequence>MSCHLPYKTNCFFSKDLIAWVCIAALWGSVVFFAGCTAAPLMNARKEFYSNDPLKAADSLSELRDFPSNDKLLLFMEKGLIQHHLGRYEESINEFFKASKLIEEQETISLSRQSLSLVTTDWITQYKGEYSERLWVHTYLMMNFLLLHKYESALVEAKKALKVLEKHPESLADDYFTRALIALCYENLGQTNDAYIEYKKLAGLMHSPYPVAGELYRLGSQLGFTKEAEHYKKVIPKSQFALLKKKPAGELILFVGVGTGPVKVSDDIIAPASIRFSFPRYESRGFSDAQIIVSDSGQRLPAVSVTTSIDKVASASLQARASKIVVKETARAAIKEAMAQAVEHKNESVIGVLLRAALFLMEEADTRCWETLPASLKLIRLRILRPGKHHFKVTVVRGRGIVEEITLPEISVSSGRKIYHSIRVNN</sequence>
<keyword evidence="1" id="KW-0472">Membrane</keyword>
<keyword evidence="3" id="KW-1185">Reference proteome</keyword>
<name>A0A975BUU1_9BACT</name>
<dbReference type="Proteomes" id="UP000663722">
    <property type="component" value="Chromosome"/>
</dbReference>
<proteinExistence type="predicted"/>
<keyword evidence="1" id="KW-0812">Transmembrane</keyword>
<evidence type="ECO:0000313" key="2">
    <source>
        <dbReference type="EMBL" id="QTA92149.1"/>
    </source>
</evidence>
<evidence type="ECO:0000256" key="1">
    <source>
        <dbReference type="SAM" id="Phobius"/>
    </source>
</evidence>
<protein>
    <submittedName>
        <fullName evidence="2">Tetratricopeptide repeat-containing</fullName>
    </submittedName>
</protein>
<keyword evidence="1" id="KW-1133">Transmembrane helix</keyword>
<dbReference type="InterPro" id="IPR011990">
    <property type="entry name" value="TPR-like_helical_dom_sf"/>
</dbReference>
<dbReference type="AlphaFoldDB" id="A0A975BUU1"/>
<dbReference type="EMBL" id="CP061800">
    <property type="protein sequence ID" value="QTA92149.1"/>
    <property type="molecule type" value="Genomic_DNA"/>
</dbReference>
<organism evidence="2 3">
    <name type="scientific">Desulfonema magnum</name>
    <dbReference type="NCBI Taxonomy" id="45655"/>
    <lineage>
        <taxon>Bacteria</taxon>
        <taxon>Pseudomonadati</taxon>
        <taxon>Thermodesulfobacteriota</taxon>
        <taxon>Desulfobacteria</taxon>
        <taxon>Desulfobacterales</taxon>
        <taxon>Desulfococcaceae</taxon>
        <taxon>Desulfonema</taxon>
    </lineage>
</organism>
<evidence type="ECO:0000313" key="3">
    <source>
        <dbReference type="Proteomes" id="UP000663722"/>
    </source>
</evidence>
<dbReference type="SUPFAM" id="SSF48452">
    <property type="entry name" value="TPR-like"/>
    <property type="match status" value="1"/>
</dbReference>
<accession>A0A975BUU1</accession>